<evidence type="ECO:0000259" key="1">
    <source>
        <dbReference type="SMART" id="SM00829"/>
    </source>
</evidence>
<dbReference type="Pfam" id="PF08240">
    <property type="entry name" value="ADH_N"/>
    <property type="match status" value="1"/>
</dbReference>
<dbReference type="Pfam" id="PF00107">
    <property type="entry name" value="ADH_zinc_N"/>
    <property type="match status" value="1"/>
</dbReference>
<gene>
    <name evidence="2" type="ORF">D9613_010320</name>
</gene>
<dbReference type="SUPFAM" id="SSF50129">
    <property type="entry name" value="GroES-like"/>
    <property type="match status" value="1"/>
</dbReference>
<dbReference type="SMART" id="SM00829">
    <property type="entry name" value="PKS_ER"/>
    <property type="match status" value="1"/>
</dbReference>
<dbReference type="Gene3D" id="3.90.180.10">
    <property type="entry name" value="Medium-chain alcohol dehydrogenases, catalytic domain"/>
    <property type="match status" value="1"/>
</dbReference>
<dbReference type="InterPro" id="IPR047122">
    <property type="entry name" value="Trans-enoyl_RdTase-like"/>
</dbReference>
<organism evidence="2 3">
    <name type="scientific">Agrocybe pediades</name>
    <dbReference type="NCBI Taxonomy" id="84607"/>
    <lineage>
        <taxon>Eukaryota</taxon>
        <taxon>Fungi</taxon>
        <taxon>Dikarya</taxon>
        <taxon>Basidiomycota</taxon>
        <taxon>Agaricomycotina</taxon>
        <taxon>Agaricomycetes</taxon>
        <taxon>Agaricomycetidae</taxon>
        <taxon>Agaricales</taxon>
        <taxon>Agaricineae</taxon>
        <taxon>Strophariaceae</taxon>
        <taxon>Agrocybe</taxon>
    </lineage>
</organism>
<dbReference type="InterPro" id="IPR013154">
    <property type="entry name" value="ADH-like_N"/>
</dbReference>
<reference evidence="2 3" key="1">
    <citation type="submission" date="2019-12" db="EMBL/GenBank/DDBJ databases">
        <authorList>
            <person name="Floudas D."/>
            <person name="Bentzer J."/>
            <person name="Ahren D."/>
            <person name="Johansson T."/>
            <person name="Persson P."/>
            <person name="Tunlid A."/>
        </authorList>
    </citation>
    <scope>NUCLEOTIDE SEQUENCE [LARGE SCALE GENOMIC DNA]</scope>
    <source>
        <strain evidence="2 3">CBS 102.39</strain>
    </source>
</reference>
<dbReference type="Proteomes" id="UP000521872">
    <property type="component" value="Unassembled WGS sequence"/>
</dbReference>
<sequence length="347" mass="38031">MNSIQKSLVFKGTAKQYVLEESEIPTPEQSEILVKVEAAGLTPSDWKIRDYYDLIVKNYPVMLGCDVAGIVEAVGENVDNFSIGDGVFGVTEIRDGARRFDQFVIISATTACKIPNLISYDEACTLPVGMLTAYSGLYADSPHGMGLTTPVRVPEGYNKYLNAPFVVLGGASSVGQCVLQFCRLSGFSPIITTASSEHEEALKKLGATHVLRRDLLPAELAHQISVISKVPVQFIYDAVASKDTQQLAFNLLAPGGSATFVLPIQVNHGRTDISIAEVYATTSRQHNAQIYEELFRVKLYEWLEQRLISPNRYEVLPGGLNGVIQGLKKMEEGCVSRMKLMIHPQEG</sequence>
<proteinExistence type="predicted"/>
<dbReference type="PANTHER" id="PTHR45348">
    <property type="entry name" value="HYPOTHETICAL OXIDOREDUCTASE (EUROFUNG)"/>
    <property type="match status" value="1"/>
</dbReference>
<dbReference type="InterPro" id="IPR020843">
    <property type="entry name" value="ER"/>
</dbReference>
<keyword evidence="3" id="KW-1185">Reference proteome</keyword>
<dbReference type="Gene3D" id="3.40.50.720">
    <property type="entry name" value="NAD(P)-binding Rossmann-like Domain"/>
    <property type="match status" value="1"/>
</dbReference>
<name>A0A8H4QH10_9AGAR</name>
<evidence type="ECO:0000313" key="2">
    <source>
        <dbReference type="EMBL" id="KAF4610237.1"/>
    </source>
</evidence>
<comment type="caution">
    <text evidence="2">The sequence shown here is derived from an EMBL/GenBank/DDBJ whole genome shotgun (WGS) entry which is preliminary data.</text>
</comment>
<dbReference type="GO" id="GO:0016651">
    <property type="term" value="F:oxidoreductase activity, acting on NAD(P)H"/>
    <property type="evidence" value="ECO:0007669"/>
    <property type="project" value="InterPro"/>
</dbReference>
<dbReference type="InterPro" id="IPR011032">
    <property type="entry name" value="GroES-like_sf"/>
</dbReference>
<evidence type="ECO:0000313" key="3">
    <source>
        <dbReference type="Proteomes" id="UP000521872"/>
    </source>
</evidence>
<dbReference type="SUPFAM" id="SSF51735">
    <property type="entry name" value="NAD(P)-binding Rossmann-fold domains"/>
    <property type="match status" value="1"/>
</dbReference>
<dbReference type="InterPro" id="IPR013149">
    <property type="entry name" value="ADH-like_C"/>
</dbReference>
<dbReference type="EMBL" id="JAACJL010000059">
    <property type="protein sequence ID" value="KAF4610237.1"/>
    <property type="molecule type" value="Genomic_DNA"/>
</dbReference>
<dbReference type="InterPro" id="IPR036291">
    <property type="entry name" value="NAD(P)-bd_dom_sf"/>
</dbReference>
<dbReference type="AlphaFoldDB" id="A0A8H4QH10"/>
<dbReference type="CDD" id="cd08249">
    <property type="entry name" value="enoyl_reductase_like"/>
    <property type="match status" value="1"/>
</dbReference>
<dbReference type="PANTHER" id="PTHR45348:SF2">
    <property type="entry name" value="ZINC-TYPE ALCOHOL DEHYDROGENASE-LIKE PROTEIN C2E1P3.01"/>
    <property type="match status" value="1"/>
</dbReference>
<protein>
    <recommendedName>
        <fullName evidence="1">Enoyl reductase (ER) domain-containing protein</fullName>
    </recommendedName>
</protein>
<feature type="domain" description="Enoyl reductase (ER)" evidence="1">
    <location>
        <begin position="12"/>
        <end position="342"/>
    </location>
</feature>
<accession>A0A8H4QH10</accession>